<proteinExistence type="inferred from homology"/>
<organism evidence="9 10">
    <name type="scientific">Astyanax mexicanus</name>
    <name type="common">Blind cave fish</name>
    <name type="synonym">Astyanax fasciatus mexicanus</name>
    <dbReference type="NCBI Taxonomy" id="7994"/>
    <lineage>
        <taxon>Eukaryota</taxon>
        <taxon>Metazoa</taxon>
        <taxon>Chordata</taxon>
        <taxon>Craniata</taxon>
        <taxon>Vertebrata</taxon>
        <taxon>Euteleostomi</taxon>
        <taxon>Actinopterygii</taxon>
        <taxon>Neopterygii</taxon>
        <taxon>Teleostei</taxon>
        <taxon>Ostariophysi</taxon>
        <taxon>Characiformes</taxon>
        <taxon>Characoidei</taxon>
        <taxon>Acestrorhamphidae</taxon>
        <taxon>Acestrorhamphinae</taxon>
        <taxon>Astyanax</taxon>
    </lineage>
</organism>
<feature type="transmembrane region" description="Helical" evidence="6">
    <location>
        <begin position="200"/>
        <end position="220"/>
    </location>
</feature>
<keyword evidence="4 6" id="KW-1133">Transmembrane helix</keyword>
<evidence type="ECO:0000256" key="3">
    <source>
        <dbReference type="ARBA" id="ARBA00022692"/>
    </source>
</evidence>
<dbReference type="AlphaFoldDB" id="A0A8B9K110"/>
<accession>A0A8B9K110</accession>
<dbReference type="InterPro" id="IPR038900">
    <property type="entry name" value="TMC"/>
</dbReference>
<feature type="compositionally biased region" description="Acidic residues" evidence="7">
    <location>
        <begin position="984"/>
        <end position="997"/>
    </location>
</feature>
<feature type="transmembrane region" description="Helical" evidence="6">
    <location>
        <begin position="431"/>
        <end position="450"/>
    </location>
</feature>
<dbReference type="PANTHER" id="PTHR23302">
    <property type="entry name" value="TRANSMEMBRANE CHANNEL-RELATED"/>
    <property type="match status" value="1"/>
</dbReference>
<feature type="compositionally biased region" description="Polar residues" evidence="7">
    <location>
        <begin position="736"/>
        <end position="768"/>
    </location>
</feature>
<feature type="transmembrane region" description="Helical" evidence="6">
    <location>
        <begin position="324"/>
        <end position="345"/>
    </location>
</feature>
<protein>
    <recommendedName>
        <fullName evidence="6">Transmembrane channel-like protein</fullName>
    </recommendedName>
</protein>
<dbReference type="InterPro" id="IPR012496">
    <property type="entry name" value="TMC_dom"/>
</dbReference>
<keyword evidence="5 6" id="KW-0472">Membrane</keyword>
<evidence type="ECO:0000313" key="10">
    <source>
        <dbReference type="Proteomes" id="UP000694621"/>
    </source>
</evidence>
<dbReference type="GO" id="GO:0005886">
    <property type="term" value="C:plasma membrane"/>
    <property type="evidence" value="ECO:0007669"/>
    <property type="project" value="InterPro"/>
</dbReference>
<dbReference type="Ensembl" id="ENSAMXT00005032602.1">
    <property type="protein sequence ID" value="ENSAMXP00005029752.1"/>
    <property type="gene ID" value="ENSAMXG00005014479.1"/>
</dbReference>
<dbReference type="PANTHER" id="PTHR23302:SF35">
    <property type="entry name" value="TRANSMEMBRANE CHANNEL-LIKE PROTEIN 3"/>
    <property type="match status" value="1"/>
</dbReference>
<comment type="subcellular location">
    <subcellularLocation>
        <location evidence="1 6">Membrane</location>
        <topology evidence="1 6">Multi-pass membrane protein</topology>
    </subcellularLocation>
</comment>
<reference evidence="9" key="1">
    <citation type="submission" date="2025-08" db="UniProtKB">
        <authorList>
            <consortium name="Ensembl"/>
        </authorList>
    </citation>
    <scope>IDENTIFICATION</scope>
</reference>
<feature type="transmembrane region" description="Helical" evidence="6">
    <location>
        <begin position="232"/>
        <end position="250"/>
    </location>
</feature>
<evidence type="ECO:0000256" key="5">
    <source>
        <dbReference type="ARBA" id="ARBA00023136"/>
    </source>
</evidence>
<feature type="region of interest" description="Disordered" evidence="7">
    <location>
        <begin position="722"/>
        <end position="768"/>
    </location>
</feature>
<comment type="similarity">
    <text evidence="2 6">Belongs to the TMC family.</text>
</comment>
<name>A0A8B9K110_ASTMX</name>
<feature type="compositionally biased region" description="Low complexity" evidence="7">
    <location>
        <begin position="1034"/>
        <end position="1054"/>
    </location>
</feature>
<evidence type="ECO:0000313" key="9">
    <source>
        <dbReference type="Ensembl" id="ENSAMXP00005029752.1"/>
    </source>
</evidence>
<feature type="transmembrane region" description="Helical" evidence="6">
    <location>
        <begin position="399"/>
        <end position="419"/>
    </location>
</feature>
<evidence type="ECO:0000256" key="7">
    <source>
        <dbReference type="SAM" id="MobiDB-lite"/>
    </source>
</evidence>
<evidence type="ECO:0000256" key="1">
    <source>
        <dbReference type="ARBA" id="ARBA00004141"/>
    </source>
</evidence>
<evidence type="ECO:0000256" key="2">
    <source>
        <dbReference type="ARBA" id="ARBA00006510"/>
    </source>
</evidence>
<feature type="region of interest" description="Disordered" evidence="7">
    <location>
        <begin position="916"/>
        <end position="958"/>
    </location>
</feature>
<feature type="transmembrane region" description="Helical" evidence="6">
    <location>
        <begin position="650"/>
        <end position="674"/>
    </location>
</feature>
<feature type="transmembrane region" description="Helical" evidence="6">
    <location>
        <begin position="366"/>
        <end position="387"/>
    </location>
</feature>
<feature type="compositionally biased region" description="Basic and acidic residues" evidence="7">
    <location>
        <begin position="1013"/>
        <end position="1023"/>
    </location>
</feature>
<sequence length="1098" mass="125458">MCTSLYVSIYFIKKYILRIFMRFMYIYTCKEPLKPSDDEDKDEERVDSNDPEELFQNIQVQKEIIANIRTRPWPMRRKLKALKQAREIVLKYEGRLTRTRGYQAAGADLLKKISRVLYNILVLFIPWEMRIKKIESHFGSGVASYFIFLRWLFGINIVLTIMTGAFIVLPELLAGAPFGTTRSKTIPKDQVASAQDLDTIWSLGGYLQYSVLFYGYYGNVRKIGSAGYRLPLAYFLVGMAVFAYSFITLLRKMARNSRLSLASASDENYTFCWRIFCAWDYLIGNPEAAESKGAAIVNNIREAIVEEQERKKETSLAVLISLRILANILVLLSLAGSIYIIYFVVDRSQKLEQQKAELTLWEKNEVSVVVSLITMIAPSAFELVAQLEMYHPRTSLRFQLGRVLVLYLGNLYSLIIALLDKVNSMSSGVSDLFLFFFYLMNMALLSAPPAPALTLQNQTTSFGFNTKSQQDQCWETYVGQEMLKLSIIDMIFTVASILLIDFIRGLVVRYLSDCCCWDLESKFPEYGEFKIAENVLHLIYNQGMIWMGAFFSPCLPAFNVLKLIGLMYLRSWAVLTCNVPHQQVFRASRSNNFYLAMLLFMLFLCMLPTIFAIVRYRPSQHCGPFSGQEKIYDIISETIDNDFPLWFSKVMGYVTSPVVVLPAVLLLFMLIYYLQAIARSLKFTNNQLRLQLQTERTDDKKKVFQLAAGKVLRIVVVATSLHSPEGGDKKPEQESDITSMESPARSTSPPRRNGTVTNFQSPVRQGNSIRTITQSASRAEVRIAGASRSPSVPVRPKPRLEHIPNRHPGYLGGMTGSCRSKSYQHMAYNPTMRYTENIHSDPLFRKSLRPVRPEPGIVTAQSYIGRRAHTTRYVIVNEQEPRKKLIRSTTRIPRHYRLVDEPEIVELYPRNIKRYIPRTPHRSQQPHLSEEEEEEEEAQAKNTGRRVSVGKSHRQRSLSDLHQPARFYIGDTMDSRLAQSLYGGEEEEEDYGEDWEEESSHPKSSWVNLKAAETAHRHAEPHVKPKSKRKGEPSLTESDSASLASSSDQQNSSTDQYIQVIHNKEKYLKHSGKLTKKKSKTSEEINTTGSNDLVCSNV</sequence>
<evidence type="ECO:0000256" key="6">
    <source>
        <dbReference type="RuleBase" id="RU310713"/>
    </source>
</evidence>
<dbReference type="GO" id="GO:0008381">
    <property type="term" value="F:mechanosensitive monoatomic ion channel activity"/>
    <property type="evidence" value="ECO:0007669"/>
    <property type="project" value="TreeGrafter"/>
</dbReference>
<feature type="transmembrane region" description="Helical" evidence="6">
    <location>
        <begin position="485"/>
        <end position="503"/>
    </location>
</feature>
<feature type="compositionally biased region" description="Basic residues" evidence="7">
    <location>
        <begin position="1069"/>
        <end position="1079"/>
    </location>
</feature>
<dbReference type="Pfam" id="PF07810">
    <property type="entry name" value="TMC"/>
    <property type="match status" value="1"/>
</dbReference>
<feature type="transmembrane region" description="Helical" evidence="6">
    <location>
        <begin position="593"/>
        <end position="614"/>
    </location>
</feature>
<feature type="region of interest" description="Disordered" evidence="7">
    <location>
        <begin position="782"/>
        <end position="808"/>
    </location>
</feature>
<feature type="region of interest" description="Disordered" evidence="7">
    <location>
        <begin position="981"/>
        <end position="1098"/>
    </location>
</feature>
<keyword evidence="3 6" id="KW-0812">Transmembrane</keyword>
<evidence type="ECO:0000256" key="4">
    <source>
        <dbReference type="ARBA" id="ARBA00022989"/>
    </source>
</evidence>
<evidence type="ECO:0000259" key="8">
    <source>
        <dbReference type="Pfam" id="PF07810"/>
    </source>
</evidence>
<feature type="domain" description="TMC" evidence="8">
    <location>
        <begin position="473"/>
        <end position="588"/>
    </location>
</feature>
<feature type="transmembrane region" description="Helical" evidence="6">
    <location>
        <begin position="142"/>
        <end position="169"/>
    </location>
</feature>
<feature type="compositionally biased region" description="Polar residues" evidence="7">
    <location>
        <begin position="1084"/>
        <end position="1098"/>
    </location>
</feature>
<dbReference type="Proteomes" id="UP000694621">
    <property type="component" value="Unplaced"/>
</dbReference>